<dbReference type="SUPFAM" id="SSF52266">
    <property type="entry name" value="SGNH hydrolase"/>
    <property type="match status" value="1"/>
</dbReference>
<dbReference type="AlphaFoldDB" id="A0A251PQJ7"/>
<dbReference type="PANTHER" id="PTHR45648">
    <property type="entry name" value="GDSL LIPASE/ACYLHYDROLASE FAMILY PROTEIN (AFU_ORTHOLOGUE AFUA_4G14700)"/>
    <property type="match status" value="1"/>
</dbReference>
<organism evidence="4 5">
    <name type="scientific">Prunus persica</name>
    <name type="common">Peach</name>
    <name type="synonym">Amygdalus persica</name>
    <dbReference type="NCBI Taxonomy" id="3760"/>
    <lineage>
        <taxon>Eukaryota</taxon>
        <taxon>Viridiplantae</taxon>
        <taxon>Streptophyta</taxon>
        <taxon>Embryophyta</taxon>
        <taxon>Tracheophyta</taxon>
        <taxon>Spermatophyta</taxon>
        <taxon>Magnoliopsida</taxon>
        <taxon>eudicotyledons</taxon>
        <taxon>Gunneridae</taxon>
        <taxon>Pentapetalae</taxon>
        <taxon>rosids</taxon>
        <taxon>fabids</taxon>
        <taxon>Rosales</taxon>
        <taxon>Rosaceae</taxon>
        <taxon>Amygdaloideae</taxon>
        <taxon>Amygdaleae</taxon>
        <taxon>Prunus</taxon>
    </lineage>
</organism>
<evidence type="ECO:0000313" key="5">
    <source>
        <dbReference type="Proteomes" id="UP000006882"/>
    </source>
</evidence>
<keyword evidence="3" id="KW-0443">Lipid metabolism</keyword>
<dbReference type="PANTHER" id="PTHR45648:SF106">
    <property type="entry name" value="ANTHER-SPECIFIC PROLINE-RICH PROTEIN APG"/>
    <property type="match status" value="1"/>
</dbReference>
<gene>
    <name evidence="4" type="ORF">PRUPE_4G216400</name>
</gene>
<name>A0A251PQJ7_PRUPE</name>
<dbReference type="Pfam" id="PF00657">
    <property type="entry name" value="Lipase_GDSL"/>
    <property type="match status" value="1"/>
</dbReference>
<dbReference type="EMBL" id="CM007654">
    <property type="protein sequence ID" value="ONI13340.1"/>
    <property type="molecule type" value="Genomic_DNA"/>
</dbReference>
<keyword evidence="5" id="KW-1185">Reference proteome</keyword>
<proteinExistence type="inferred from homology"/>
<evidence type="ECO:0000313" key="4">
    <source>
        <dbReference type="EMBL" id="ONI13340.1"/>
    </source>
</evidence>
<dbReference type="Gene3D" id="3.40.50.1110">
    <property type="entry name" value="SGNH hydrolase"/>
    <property type="match status" value="1"/>
</dbReference>
<dbReference type="GO" id="GO:0016788">
    <property type="term" value="F:hydrolase activity, acting on ester bonds"/>
    <property type="evidence" value="ECO:0007669"/>
    <property type="project" value="InterPro"/>
</dbReference>
<comment type="similarity">
    <text evidence="1">Belongs to the 'GDSL' lipolytic enzyme family.</text>
</comment>
<accession>A0A251PQJ7</accession>
<evidence type="ECO:0000256" key="3">
    <source>
        <dbReference type="ARBA" id="ARBA00022963"/>
    </source>
</evidence>
<dbReference type="InterPro" id="IPR001087">
    <property type="entry name" value="GDSL"/>
</dbReference>
<evidence type="ECO:0000256" key="1">
    <source>
        <dbReference type="ARBA" id="ARBA00008668"/>
    </source>
</evidence>
<evidence type="ECO:0000256" key="2">
    <source>
        <dbReference type="ARBA" id="ARBA00022801"/>
    </source>
</evidence>
<keyword evidence="2" id="KW-0378">Hydrolase</keyword>
<reference evidence="4 5" key="1">
    <citation type="journal article" date="2013" name="Nat. Genet.">
        <title>The high-quality draft genome of peach (Prunus persica) identifies unique patterns of genetic diversity, domestication and genome evolution.</title>
        <authorList>
            <consortium name="International Peach Genome Initiative"/>
            <person name="Verde I."/>
            <person name="Abbott A.G."/>
            <person name="Scalabrin S."/>
            <person name="Jung S."/>
            <person name="Shu S."/>
            <person name="Marroni F."/>
            <person name="Zhebentyayeva T."/>
            <person name="Dettori M.T."/>
            <person name="Grimwood J."/>
            <person name="Cattonaro F."/>
            <person name="Zuccolo A."/>
            <person name="Rossini L."/>
            <person name="Jenkins J."/>
            <person name="Vendramin E."/>
            <person name="Meisel L.A."/>
            <person name="Decroocq V."/>
            <person name="Sosinski B."/>
            <person name="Prochnik S."/>
            <person name="Mitros T."/>
            <person name="Policriti A."/>
            <person name="Cipriani G."/>
            <person name="Dondini L."/>
            <person name="Ficklin S."/>
            <person name="Goodstein D.M."/>
            <person name="Xuan P."/>
            <person name="Del Fabbro C."/>
            <person name="Aramini V."/>
            <person name="Copetti D."/>
            <person name="Gonzalez S."/>
            <person name="Horner D.S."/>
            <person name="Falchi R."/>
            <person name="Lucas S."/>
            <person name="Mica E."/>
            <person name="Maldonado J."/>
            <person name="Lazzari B."/>
            <person name="Bielenberg D."/>
            <person name="Pirona R."/>
            <person name="Miculan M."/>
            <person name="Barakat A."/>
            <person name="Testolin R."/>
            <person name="Stella A."/>
            <person name="Tartarini S."/>
            <person name="Tonutti P."/>
            <person name="Arus P."/>
            <person name="Orellana A."/>
            <person name="Wells C."/>
            <person name="Main D."/>
            <person name="Vizzotto G."/>
            <person name="Silva H."/>
            <person name="Salamini F."/>
            <person name="Schmutz J."/>
            <person name="Morgante M."/>
            <person name="Rokhsar D.S."/>
        </authorList>
    </citation>
    <scope>NUCLEOTIDE SEQUENCE [LARGE SCALE GENOMIC DNA]</scope>
    <source>
        <strain evidence="5">cv. Nemared</strain>
    </source>
</reference>
<dbReference type="GO" id="GO:0016042">
    <property type="term" value="P:lipid catabolic process"/>
    <property type="evidence" value="ECO:0007669"/>
    <property type="project" value="UniProtKB-KW"/>
</dbReference>
<dbReference type="InterPro" id="IPR036514">
    <property type="entry name" value="SGNH_hydro_sf"/>
</dbReference>
<dbReference type="STRING" id="3760.A0A251PQJ7"/>
<keyword evidence="3" id="KW-0442">Lipid degradation</keyword>
<dbReference type="Proteomes" id="UP000006882">
    <property type="component" value="Chromosome G4"/>
</dbReference>
<dbReference type="InterPro" id="IPR051058">
    <property type="entry name" value="GDSL_Est/Lipase"/>
</dbReference>
<protein>
    <recommendedName>
        <fullName evidence="6">GDSL esterase/lipase</fullName>
    </recommendedName>
</protein>
<evidence type="ECO:0008006" key="6">
    <source>
        <dbReference type="Google" id="ProtNLM"/>
    </source>
</evidence>
<dbReference type="Gramene" id="ONI13340">
    <property type="protein sequence ID" value="ONI13340"/>
    <property type="gene ID" value="PRUPE_4G216400"/>
</dbReference>
<sequence length="244" mass="27846">MFDNSLVDVGNNNYLKANFPHNGVDLPNKKATGRFGNGKNAADFLVNYYSQVYENIRLELGSNDSMVSNLKQQFERIHSFGARKFVVVETRLVGFCPAQRASNERQCNEDANSMSVHYNDSLKSMLQQLKAGLHVNYTFFKTYSVITDHSKRSFFRYSSYFPTLQVFPACYVIRLKSKGFTETEAACCGIGKLNALAACLPVSSLCSNRRDYVFWDRFHPTEATHGSLVDTFRWSFQNTHSQRM</sequence>